<evidence type="ECO:0000313" key="2">
    <source>
        <dbReference type="EMBL" id="SUZ58601.1"/>
    </source>
</evidence>
<dbReference type="InterPro" id="IPR032710">
    <property type="entry name" value="NTF2-like_dom_sf"/>
</dbReference>
<dbReference type="PANTHER" id="PTHR41252:SF1">
    <property type="entry name" value="BLR2505 PROTEIN"/>
    <property type="match status" value="1"/>
</dbReference>
<dbReference type="EMBL" id="UINC01000630">
    <property type="protein sequence ID" value="SUZ58601.1"/>
    <property type="molecule type" value="Genomic_DNA"/>
</dbReference>
<feature type="domain" description="SnoaL-like" evidence="1">
    <location>
        <begin position="9"/>
        <end position="113"/>
    </location>
</feature>
<proteinExistence type="predicted"/>
<dbReference type="PANTHER" id="PTHR41252">
    <property type="entry name" value="BLR2505 PROTEIN"/>
    <property type="match status" value="1"/>
</dbReference>
<dbReference type="SUPFAM" id="SSF54427">
    <property type="entry name" value="NTF2-like"/>
    <property type="match status" value="1"/>
</dbReference>
<organism evidence="2">
    <name type="scientific">marine metagenome</name>
    <dbReference type="NCBI Taxonomy" id="408172"/>
    <lineage>
        <taxon>unclassified sequences</taxon>
        <taxon>metagenomes</taxon>
        <taxon>ecological metagenomes</taxon>
    </lineage>
</organism>
<protein>
    <recommendedName>
        <fullName evidence="1">SnoaL-like domain-containing protein</fullName>
    </recommendedName>
</protein>
<dbReference type="Pfam" id="PF12680">
    <property type="entry name" value="SnoaL_2"/>
    <property type="match status" value="1"/>
</dbReference>
<gene>
    <name evidence="2" type="ORF">METZ01_LOCUS11455</name>
</gene>
<dbReference type="AlphaFoldDB" id="A0A381NVH5"/>
<sequence length="129" mass="14661">MSKGIEIVNQALEMLKKGDFETYETLLDDNMHFKMIGQTILSGETHNKKEFLSTVGKLMDYLEAPIQLQVREVIDGGDTVVSIAQGKSISKKGEAYNNEYCHVWKVKNNKIVELTEYLDTEMLAQLLCK</sequence>
<name>A0A381NVH5_9ZZZZ</name>
<evidence type="ECO:0000259" key="1">
    <source>
        <dbReference type="Pfam" id="PF12680"/>
    </source>
</evidence>
<dbReference type="Gene3D" id="3.10.450.50">
    <property type="match status" value="1"/>
</dbReference>
<accession>A0A381NVH5</accession>
<dbReference type="InterPro" id="IPR037401">
    <property type="entry name" value="SnoaL-like"/>
</dbReference>
<reference evidence="2" key="1">
    <citation type="submission" date="2018-05" db="EMBL/GenBank/DDBJ databases">
        <authorList>
            <person name="Lanie J.A."/>
            <person name="Ng W.-L."/>
            <person name="Kazmierczak K.M."/>
            <person name="Andrzejewski T.M."/>
            <person name="Davidsen T.M."/>
            <person name="Wayne K.J."/>
            <person name="Tettelin H."/>
            <person name="Glass J.I."/>
            <person name="Rusch D."/>
            <person name="Podicherti R."/>
            <person name="Tsui H.-C.T."/>
            <person name="Winkler M.E."/>
        </authorList>
    </citation>
    <scope>NUCLEOTIDE SEQUENCE</scope>
</reference>